<protein>
    <submittedName>
        <fullName evidence="3">Transferase</fullName>
    </submittedName>
</protein>
<evidence type="ECO:0000256" key="2">
    <source>
        <dbReference type="ARBA" id="ARBA00023315"/>
    </source>
</evidence>
<organism evidence="3 4">
    <name type="scientific">Corchorus olitorius</name>
    <dbReference type="NCBI Taxonomy" id="93759"/>
    <lineage>
        <taxon>Eukaryota</taxon>
        <taxon>Viridiplantae</taxon>
        <taxon>Streptophyta</taxon>
        <taxon>Embryophyta</taxon>
        <taxon>Tracheophyta</taxon>
        <taxon>Spermatophyta</taxon>
        <taxon>Magnoliopsida</taxon>
        <taxon>eudicotyledons</taxon>
        <taxon>Gunneridae</taxon>
        <taxon>Pentapetalae</taxon>
        <taxon>rosids</taxon>
        <taxon>malvids</taxon>
        <taxon>Malvales</taxon>
        <taxon>Malvaceae</taxon>
        <taxon>Grewioideae</taxon>
        <taxon>Apeibeae</taxon>
        <taxon>Corchorus</taxon>
    </lineage>
</organism>
<sequence length="465" mass="51842">MAEAASTQVKILESTRIKPPPDPPNSATEVSLQLTFADTFWFKIAPVERLFFYQLDNSTSTPAYFNSEILPKLKHSLSLSLLHHLPLAGNLKWPSDSPKPFILYTPNDGVSLTVAETNADFDRLSSNGIDEALELHPLMPQLISSYDSASILALQITLFPNKGFCIGITAHHTALDGKTTTMFMKSWAYLCNQENSALPIELTPFFDRNIIKDPTGFDLDMLYLNQWLTNDGSASEPEITKNKTLKISTDEGEAPNLVRATFDIRPEDFKKLRERVLLSKSSEEEQLHLSKFVLTLAYVATCMIKARVENNRDVLFGFTADCRSRLDPPVPQTYFGNCNTIFTKIVKAADFMDENGFALAVKQVSDMVKKLETRSGVFEGAKEKLTPIFHIGPIQLITVAGSPHFDVYGSDFGWGRPCKVEIVSIDKNGAISMAESRDGSRGIEVGLALKKHEMERFSSLFLKNI</sequence>
<dbReference type="GO" id="GO:0016747">
    <property type="term" value="F:acyltransferase activity, transferring groups other than amino-acyl groups"/>
    <property type="evidence" value="ECO:0007669"/>
    <property type="project" value="UniProtKB-ARBA"/>
</dbReference>
<keyword evidence="1 3" id="KW-0808">Transferase</keyword>
<proteinExistence type="predicted"/>
<dbReference type="AlphaFoldDB" id="A0A1R3G9Y3"/>
<dbReference type="InterPro" id="IPR023213">
    <property type="entry name" value="CAT-like_dom_sf"/>
</dbReference>
<dbReference type="Pfam" id="PF02458">
    <property type="entry name" value="Transferase"/>
    <property type="match status" value="1"/>
</dbReference>
<evidence type="ECO:0000313" key="3">
    <source>
        <dbReference type="EMBL" id="OMO54866.1"/>
    </source>
</evidence>
<reference evidence="4" key="1">
    <citation type="submission" date="2013-09" db="EMBL/GenBank/DDBJ databases">
        <title>Corchorus olitorius genome sequencing.</title>
        <authorList>
            <person name="Alam M."/>
            <person name="Haque M.S."/>
            <person name="Islam M.S."/>
            <person name="Emdad E.M."/>
            <person name="Islam M.M."/>
            <person name="Ahmed B."/>
            <person name="Halim A."/>
            <person name="Hossen Q.M.M."/>
            <person name="Hossain M.Z."/>
            <person name="Ahmed R."/>
            <person name="Khan M.M."/>
            <person name="Islam R."/>
            <person name="Rashid M.M."/>
            <person name="Khan S.A."/>
            <person name="Rahman M.S."/>
            <person name="Alam M."/>
            <person name="Yahiya A.S."/>
            <person name="Khan M.S."/>
            <person name="Azam M.S."/>
            <person name="Haque T."/>
            <person name="Lashkar M.Z.H."/>
            <person name="Akhand A.I."/>
            <person name="Morshed G."/>
            <person name="Roy S."/>
            <person name="Uddin K.S."/>
            <person name="Rabeya T."/>
            <person name="Hossain A.S."/>
            <person name="Chowdhury A."/>
            <person name="Snigdha A.R."/>
            <person name="Mortoza M.S."/>
            <person name="Matin S.A."/>
            <person name="Hoque S.M.E."/>
            <person name="Islam M.K."/>
            <person name="Roy D.K."/>
            <person name="Haider R."/>
            <person name="Moosa M.M."/>
            <person name="Elias S.M."/>
            <person name="Hasan A.M."/>
            <person name="Jahan S."/>
            <person name="Shafiuddin M."/>
            <person name="Mahmood N."/>
            <person name="Shommy N.S."/>
        </authorList>
    </citation>
    <scope>NUCLEOTIDE SEQUENCE [LARGE SCALE GENOMIC DNA]</scope>
    <source>
        <strain evidence="4">cv. O-4</strain>
    </source>
</reference>
<dbReference type="InterPro" id="IPR051504">
    <property type="entry name" value="Plant_metabolite_acyltrans"/>
</dbReference>
<evidence type="ECO:0000313" key="4">
    <source>
        <dbReference type="Proteomes" id="UP000187203"/>
    </source>
</evidence>
<dbReference type="EMBL" id="AWUE01023129">
    <property type="protein sequence ID" value="OMO54866.1"/>
    <property type="molecule type" value="Genomic_DNA"/>
</dbReference>
<accession>A0A1R3G9Y3</accession>
<keyword evidence="4" id="KW-1185">Reference proteome</keyword>
<gene>
    <name evidence="3" type="ORF">COLO4_36325</name>
</gene>
<evidence type="ECO:0000256" key="1">
    <source>
        <dbReference type="ARBA" id="ARBA00022679"/>
    </source>
</evidence>
<dbReference type="OrthoDB" id="1862401at2759"/>
<dbReference type="Proteomes" id="UP000187203">
    <property type="component" value="Unassembled WGS sequence"/>
</dbReference>
<dbReference type="Gene3D" id="3.30.559.10">
    <property type="entry name" value="Chloramphenicol acetyltransferase-like domain"/>
    <property type="match status" value="2"/>
</dbReference>
<comment type="caution">
    <text evidence="3">The sequence shown here is derived from an EMBL/GenBank/DDBJ whole genome shotgun (WGS) entry which is preliminary data.</text>
</comment>
<name>A0A1R3G9Y3_9ROSI</name>
<dbReference type="SUPFAM" id="SSF52777">
    <property type="entry name" value="CoA-dependent acyltransferases"/>
    <property type="match status" value="1"/>
</dbReference>
<dbReference type="STRING" id="93759.A0A1R3G9Y3"/>
<dbReference type="PANTHER" id="PTHR31625">
    <property type="match status" value="1"/>
</dbReference>
<keyword evidence="2" id="KW-0012">Acyltransferase</keyword>